<protein>
    <submittedName>
        <fullName evidence="8">Acyl-CoA dehydrogenase</fullName>
    </submittedName>
</protein>
<dbReference type="InterPro" id="IPR046373">
    <property type="entry name" value="Acyl-CoA_Oxase/DH_mid-dom_sf"/>
</dbReference>
<comment type="caution">
    <text evidence="8">The sequence shown here is derived from an EMBL/GenBank/DDBJ whole genome shotgun (WGS) entry which is preliminary data.</text>
</comment>
<name>A0A501XV52_9SPHN</name>
<keyword evidence="9" id="KW-1185">Reference proteome</keyword>
<dbReference type="EMBL" id="VFSU01000009">
    <property type="protein sequence ID" value="TPE64578.1"/>
    <property type="molecule type" value="Genomic_DNA"/>
</dbReference>
<dbReference type="Gene3D" id="1.20.140.10">
    <property type="entry name" value="Butyryl-CoA Dehydrogenase, subunit A, domain 3"/>
    <property type="match status" value="1"/>
</dbReference>
<dbReference type="Pfam" id="PF02771">
    <property type="entry name" value="Acyl-CoA_dh_N"/>
    <property type="match status" value="1"/>
</dbReference>
<dbReference type="OrthoDB" id="7328575at2"/>
<evidence type="ECO:0000256" key="2">
    <source>
        <dbReference type="ARBA" id="ARBA00009347"/>
    </source>
</evidence>
<dbReference type="InterPro" id="IPR013786">
    <property type="entry name" value="AcylCoA_DH/ox_N"/>
</dbReference>
<dbReference type="Gene3D" id="1.10.540.10">
    <property type="entry name" value="Acyl-CoA dehydrogenase/oxidase, N-terminal domain"/>
    <property type="match status" value="1"/>
</dbReference>
<evidence type="ECO:0000256" key="4">
    <source>
        <dbReference type="ARBA" id="ARBA00022827"/>
    </source>
</evidence>
<dbReference type="PANTHER" id="PTHR43884">
    <property type="entry name" value="ACYL-COA DEHYDROGENASE"/>
    <property type="match status" value="1"/>
</dbReference>
<dbReference type="Gene3D" id="2.40.110.10">
    <property type="entry name" value="Butyryl-CoA Dehydrogenase, subunit A, domain 2"/>
    <property type="match status" value="1"/>
</dbReference>
<keyword evidence="3" id="KW-0285">Flavoprotein</keyword>
<dbReference type="InterPro" id="IPR009100">
    <property type="entry name" value="AcylCoA_DH/oxidase_NM_dom_sf"/>
</dbReference>
<keyword evidence="5" id="KW-0560">Oxidoreductase</keyword>
<proteinExistence type="inferred from homology"/>
<accession>A0A501XV52</accession>
<feature type="domain" description="Acyl-CoA dehydrogenase/oxidase N-terminal" evidence="7">
    <location>
        <begin position="8"/>
        <end position="117"/>
    </location>
</feature>
<dbReference type="GO" id="GO:0050660">
    <property type="term" value="F:flavin adenine dinucleotide binding"/>
    <property type="evidence" value="ECO:0007669"/>
    <property type="project" value="InterPro"/>
</dbReference>
<keyword evidence="4" id="KW-0274">FAD</keyword>
<sequence>MTSSLSAEELDAFLESLKRLLADRCTEGDVRRLMEQPGHHDADLWARLSEMGVPGLLVEPAHGGLGAGPAVLERAMEELGAVLAPTPILSTVIATALVQGLGDEAVSARLLPGLADGSTIAAVALTGPAAKWTAESVAVAAIPEGNGWRLDGKAAFVLHASAANLLLVVARAPDGIALFEVEAGAKGMSVAPLPAFDRTLDLADIGFEGVAAVRLSAPGDGWAVVEQALDMGRVALAGEQAGGTRRVFEFTTGYARDRHQFGRAIGSFQAIKHMAADLLLESESAISAARHAAEALADGAADAPQSISLAAFACADAYVRTTADSIQMHGGIAFTWVHPAHLYLRRARADAQLLGSSAAMRERFVQQLGG</sequence>
<comment type="cofactor">
    <cofactor evidence="1">
        <name>FAD</name>
        <dbReference type="ChEBI" id="CHEBI:57692"/>
    </cofactor>
</comment>
<evidence type="ECO:0000259" key="7">
    <source>
        <dbReference type="Pfam" id="PF02771"/>
    </source>
</evidence>
<dbReference type="PANTHER" id="PTHR43884:SF20">
    <property type="entry name" value="ACYL-COA DEHYDROGENASE FADE28"/>
    <property type="match status" value="1"/>
</dbReference>
<evidence type="ECO:0000259" key="6">
    <source>
        <dbReference type="Pfam" id="PF00441"/>
    </source>
</evidence>
<dbReference type="SUPFAM" id="SSF56645">
    <property type="entry name" value="Acyl-CoA dehydrogenase NM domain-like"/>
    <property type="match status" value="1"/>
</dbReference>
<comment type="similarity">
    <text evidence="2">Belongs to the acyl-CoA dehydrogenase family.</text>
</comment>
<organism evidence="8 9">
    <name type="scientific">Sandaracinobacter neustonicus</name>
    <dbReference type="NCBI Taxonomy" id="1715348"/>
    <lineage>
        <taxon>Bacteria</taxon>
        <taxon>Pseudomonadati</taxon>
        <taxon>Pseudomonadota</taxon>
        <taxon>Alphaproteobacteria</taxon>
        <taxon>Sphingomonadales</taxon>
        <taxon>Sphingosinicellaceae</taxon>
        <taxon>Sandaracinobacter</taxon>
    </lineage>
</organism>
<dbReference type="CDD" id="cd00567">
    <property type="entry name" value="ACAD"/>
    <property type="match status" value="1"/>
</dbReference>
<evidence type="ECO:0000256" key="3">
    <source>
        <dbReference type="ARBA" id="ARBA00022630"/>
    </source>
</evidence>
<dbReference type="Pfam" id="PF00441">
    <property type="entry name" value="Acyl-CoA_dh_1"/>
    <property type="match status" value="1"/>
</dbReference>
<dbReference type="GO" id="GO:0003995">
    <property type="term" value="F:acyl-CoA dehydrogenase activity"/>
    <property type="evidence" value="ECO:0007669"/>
    <property type="project" value="TreeGrafter"/>
</dbReference>
<dbReference type="InterPro" id="IPR037069">
    <property type="entry name" value="AcylCoA_DH/ox_N_sf"/>
</dbReference>
<dbReference type="InterPro" id="IPR036250">
    <property type="entry name" value="AcylCo_DH-like_C"/>
</dbReference>
<dbReference type="RefSeq" id="WP_140926412.1">
    <property type="nucleotide sequence ID" value="NZ_VFSU01000009.1"/>
</dbReference>
<dbReference type="InterPro" id="IPR009075">
    <property type="entry name" value="AcylCo_DH/oxidase_C"/>
</dbReference>
<evidence type="ECO:0000256" key="5">
    <source>
        <dbReference type="ARBA" id="ARBA00023002"/>
    </source>
</evidence>
<feature type="domain" description="Acyl-CoA dehydrogenase/oxidase C-terminal" evidence="6">
    <location>
        <begin position="219"/>
        <end position="367"/>
    </location>
</feature>
<dbReference type="AlphaFoldDB" id="A0A501XV52"/>
<evidence type="ECO:0000313" key="8">
    <source>
        <dbReference type="EMBL" id="TPE64578.1"/>
    </source>
</evidence>
<evidence type="ECO:0000313" key="9">
    <source>
        <dbReference type="Proteomes" id="UP000319897"/>
    </source>
</evidence>
<evidence type="ECO:0000256" key="1">
    <source>
        <dbReference type="ARBA" id="ARBA00001974"/>
    </source>
</evidence>
<dbReference type="Proteomes" id="UP000319897">
    <property type="component" value="Unassembled WGS sequence"/>
</dbReference>
<gene>
    <name evidence="8" type="ORF">FJQ54_00835</name>
</gene>
<reference evidence="8 9" key="1">
    <citation type="submission" date="2019-06" db="EMBL/GenBank/DDBJ databases">
        <authorList>
            <person name="Lee I."/>
            <person name="Jang G.I."/>
            <person name="Hwang C.Y."/>
        </authorList>
    </citation>
    <scope>NUCLEOTIDE SEQUENCE [LARGE SCALE GENOMIC DNA]</scope>
    <source>
        <strain evidence="8 9">PAMC 28131</strain>
    </source>
</reference>
<dbReference type="SUPFAM" id="SSF47203">
    <property type="entry name" value="Acyl-CoA dehydrogenase C-terminal domain-like"/>
    <property type="match status" value="1"/>
</dbReference>